<dbReference type="InterPro" id="IPR003131">
    <property type="entry name" value="T1-type_BTB"/>
</dbReference>
<feature type="domain" description="Potassium channel tetramerisation-type BTB" evidence="3">
    <location>
        <begin position="2"/>
        <end position="97"/>
    </location>
</feature>
<organism evidence="4 5">
    <name type="scientific">Iris pallida</name>
    <name type="common">Sweet iris</name>
    <dbReference type="NCBI Taxonomy" id="29817"/>
    <lineage>
        <taxon>Eukaryota</taxon>
        <taxon>Viridiplantae</taxon>
        <taxon>Streptophyta</taxon>
        <taxon>Embryophyta</taxon>
        <taxon>Tracheophyta</taxon>
        <taxon>Spermatophyta</taxon>
        <taxon>Magnoliopsida</taxon>
        <taxon>Liliopsida</taxon>
        <taxon>Asparagales</taxon>
        <taxon>Iridaceae</taxon>
        <taxon>Iridoideae</taxon>
        <taxon>Irideae</taxon>
        <taxon>Iris</taxon>
    </lineage>
</organism>
<evidence type="ECO:0000313" key="5">
    <source>
        <dbReference type="Proteomes" id="UP001140949"/>
    </source>
</evidence>
<feature type="compositionally biased region" description="Acidic residues" evidence="2">
    <location>
        <begin position="417"/>
        <end position="428"/>
    </location>
</feature>
<dbReference type="SUPFAM" id="SSF54695">
    <property type="entry name" value="POZ domain"/>
    <property type="match status" value="1"/>
</dbReference>
<dbReference type="InterPro" id="IPR011333">
    <property type="entry name" value="SKP1/BTB/POZ_sf"/>
</dbReference>
<reference evidence="4" key="1">
    <citation type="journal article" date="2023" name="GigaByte">
        <title>Genome assembly of the bearded iris, Iris pallida Lam.</title>
        <authorList>
            <person name="Bruccoleri R.E."/>
            <person name="Oakeley E.J."/>
            <person name="Faust A.M.E."/>
            <person name="Altorfer M."/>
            <person name="Dessus-Babus S."/>
            <person name="Burckhardt D."/>
            <person name="Oertli M."/>
            <person name="Naumann U."/>
            <person name="Petersen F."/>
            <person name="Wong J."/>
        </authorList>
    </citation>
    <scope>NUCLEOTIDE SEQUENCE</scope>
    <source>
        <strain evidence="4">GSM-AAB239-AS_SAM_17_03QT</strain>
    </source>
</reference>
<dbReference type="Proteomes" id="UP001140949">
    <property type="component" value="Unassembled WGS sequence"/>
</dbReference>
<reference evidence="4" key="2">
    <citation type="submission" date="2023-04" db="EMBL/GenBank/DDBJ databases">
        <authorList>
            <person name="Bruccoleri R.E."/>
            <person name="Oakeley E.J."/>
            <person name="Faust A.-M."/>
            <person name="Dessus-Babus S."/>
            <person name="Altorfer M."/>
            <person name="Burckhardt D."/>
            <person name="Oertli M."/>
            <person name="Naumann U."/>
            <person name="Petersen F."/>
            <person name="Wong J."/>
        </authorList>
    </citation>
    <scope>NUCLEOTIDE SEQUENCE</scope>
    <source>
        <strain evidence="4">GSM-AAB239-AS_SAM_17_03QT</strain>
        <tissue evidence="4">Leaf</tissue>
    </source>
</reference>
<dbReference type="AlphaFoldDB" id="A0AAX6E6K8"/>
<gene>
    <name evidence="4" type="ORF">M6B38_206275</name>
</gene>
<evidence type="ECO:0000313" key="4">
    <source>
        <dbReference type="EMBL" id="KAJ6799563.1"/>
    </source>
</evidence>
<keyword evidence="5" id="KW-1185">Reference proteome</keyword>
<dbReference type="PANTHER" id="PTHR11145">
    <property type="entry name" value="BTB/POZ DOMAIN-CONTAINING ADAPTER FOR CUL3-MEDIATED RHOA DEGRADATION PROTEIN FAMILY MEMBER"/>
    <property type="match status" value="1"/>
</dbReference>
<dbReference type="Pfam" id="PF02214">
    <property type="entry name" value="BTB_2"/>
    <property type="match status" value="1"/>
</dbReference>
<dbReference type="GO" id="GO:0051260">
    <property type="term" value="P:protein homooligomerization"/>
    <property type="evidence" value="ECO:0007669"/>
    <property type="project" value="InterPro"/>
</dbReference>
<feature type="region of interest" description="Disordered" evidence="2">
    <location>
        <begin position="414"/>
        <end position="436"/>
    </location>
</feature>
<sequence>MKLNVGGRLFETTESTLGSGGPDSLLAALSQAHHRHENEEEEEEEEEEEHVIFIDRDPDVFSVLLSLLRSGRLPSAASRQFSKQDLLEESVYYGIEPILRSAMSPPPLLGIDASLSTTILPKADPFPTALSADAPDGSLWLAHGGQISSYDSNLTYLSTVRTHLDDVTSLRRLFPSSDVSAVGSLRSPGLHFYDVSSGRHVGSAHWSDPSDPRVYKAKVTAIAAHPPDPPSSHPLFASFECPHWENTILSLDRATLQIVSEIGRQNGSSSKLAAPGKLVHVAEKGLVFASAVSSGSFGYAGYMRLWDPRSSRGAAVWETCEPGGVGSSSRFGDSFADADVDTEELAIYKVCWNSGDVAVADMRMLEQGRDHDPWFYLEDKGTGLRSAGRGQDSVLHCYKKQVFVSRHSGLEVCSSPVEEEPEGEEESSYGEGEGTISRSKGRTYMRNFVDKEEDTKRGMIRKMEGGGDRLFVSRDGMEGVEVWESSHLSGAISLLY</sequence>
<evidence type="ECO:0000256" key="1">
    <source>
        <dbReference type="ARBA" id="ARBA00004906"/>
    </source>
</evidence>
<name>A0AAX6E6K8_IRIPA</name>
<comment type="caution">
    <text evidence="4">The sequence shown here is derived from an EMBL/GenBank/DDBJ whole genome shotgun (WGS) entry which is preliminary data.</text>
</comment>
<evidence type="ECO:0000259" key="3">
    <source>
        <dbReference type="Pfam" id="PF02214"/>
    </source>
</evidence>
<dbReference type="InterPro" id="IPR045068">
    <property type="entry name" value="BACURD1-3"/>
</dbReference>
<protein>
    <submittedName>
        <fullName evidence="4">BTB/POZ domain-containing protein</fullName>
    </submittedName>
</protein>
<evidence type="ECO:0000256" key="2">
    <source>
        <dbReference type="SAM" id="MobiDB-lite"/>
    </source>
</evidence>
<dbReference type="Gene3D" id="3.30.710.10">
    <property type="entry name" value="Potassium Channel Kv1.1, Chain A"/>
    <property type="match status" value="1"/>
</dbReference>
<comment type="pathway">
    <text evidence="1">Protein modification; protein ubiquitination.</text>
</comment>
<accession>A0AAX6E6K8</accession>
<dbReference type="EMBL" id="JANAVB010039620">
    <property type="protein sequence ID" value="KAJ6799563.1"/>
    <property type="molecule type" value="Genomic_DNA"/>
</dbReference>
<proteinExistence type="predicted"/>
<dbReference type="PANTHER" id="PTHR11145:SF8">
    <property type="entry name" value="RE57120P"/>
    <property type="match status" value="1"/>
</dbReference>